<evidence type="ECO:0000313" key="1">
    <source>
        <dbReference type="EMBL" id="KAI8006688.1"/>
    </source>
</evidence>
<gene>
    <name evidence="1" type="ORF">LOK49_LG07G01298</name>
</gene>
<proteinExistence type="predicted"/>
<evidence type="ECO:0000313" key="2">
    <source>
        <dbReference type="Proteomes" id="UP001060215"/>
    </source>
</evidence>
<comment type="caution">
    <text evidence="1">The sequence shown here is derived from an EMBL/GenBank/DDBJ whole genome shotgun (WGS) entry which is preliminary data.</text>
</comment>
<protein>
    <submittedName>
        <fullName evidence="1">Tetratricopeptide repeat protein 1</fullName>
    </submittedName>
</protein>
<name>A0ACC0H1K8_9ERIC</name>
<sequence length="291" mass="33475">MANQGAKKRKEENSRRLKNLLRFIIFSNVFYLVVRAGIFHSTFKWNHWLGFMLNLFAYVLPYQHLAMMAKPTYSESGELEDGGFDLTTDGVCGYLHDVIYITGFVQLTTTIFEKFWYIYLVKALVEANDAKLDGNRLSGDGQYEEALVRYEVALQVAPEMPSSVEIRSICHANCAICFFKLECTKALELNPNYVKALRRRGEAHEKLEHFEEAIADMKKILELDQSDVQARRTIQLLEPLAAEKREKMKQEMIDKLKEMGNSVLGRFGMSIHNFKAVQDPNTGSYSISFQR</sequence>
<organism evidence="1 2">
    <name type="scientific">Camellia lanceoleosa</name>
    <dbReference type="NCBI Taxonomy" id="1840588"/>
    <lineage>
        <taxon>Eukaryota</taxon>
        <taxon>Viridiplantae</taxon>
        <taxon>Streptophyta</taxon>
        <taxon>Embryophyta</taxon>
        <taxon>Tracheophyta</taxon>
        <taxon>Spermatophyta</taxon>
        <taxon>Magnoliopsida</taxon>
        <taxon>eudicotyledons</taxon>
        <taxon>Gunneridae</taxon>
        <taxon>Pentapetalae</taxon>
        <taxon>asterids</taxon>
        <taxon>Ericales</taxon>
        <taxon>Theaceae</taxon>
        <taxon>Camellia</taxon>
    </lineage>
</organism>
<dbReference type="EMBL" id="CM045764">
    <property type="protein sequence ID" value="KAI8006688.1"/>
    <property type="molecule type" value="Genomic_DNA"/>
</dbReference>
<keyword evidence="2" id="KW-1185">Reference proteome</keyword>
<dbReference type="Proteomes" id="UP001060215">
    <property type="component" value="Chromosome 7"/>
</dbReference>
<reference evidence="1 2" key="1">
    <citation type="journal article" date="2022" name="Plant J.">
        <title>Chromosome-level genome of Camellia lanceoleosa provides a valuable resource for understanding genome evolution and self-incompatibility.</title>
        <authorList>
            <person name="Gong W."/>
            <person name="Xiao S."/>
            <person name="Wang L."/>
            <person name="Liao Z."/>
            <person name="Chang Y."/>
            <person name="Mo W."/>
            <person name="Hu G."/>
            <person name="Li W."/>
            <person name="Zhao G."/>
            <person name="Zhu H."/>
            <person name="Hu X."/>
            <person name="Ji K."/>
            <person name="Xiang X."/>
            <person name="Song Q."/>
            <person name="Yuan D."/>
            <person name="Jin S."/>
            <person name="Zhang L."/>
        </authorList>
    </citation>
    <scope>NUCLEOTIDE SEQUENCE [LARGE SCALE GENOMIC DNA]</scope>
    <source>
        <strain evidence="1">SQ_2022a</strain>
    </source>
</reference>
<accession>A0ACC0H1K8</accession>